<evidence type="ECO:0000313" key="3">
    <source>
        <dbReference type="EMBL" id="KAH7264437.1"/>
    </source>
</evidence>
<dbReference type="GO" id="GO:0046873">
    <property type="term" value="F:metal ion transmembrane transporter activity"/>
    <property type="evidence" value="ECO:0007669"/>
    <property type="project" value="InterPro"/>
</dbReference>
<evidence type="ECO:0000256" key="2">
    <source>
        <dbReference type="SAM" id="Phobius"/>
    </source>
</evidence>
<dbReference type="Gene3D" id="1.20.58.340">
    <property type="entry name" value="Magnesium transport protein CorA, transmembrane region"/>
    <property type="match status" value="1"/>
</dbReference>
<feature type="region of interest" description="Disordered" evidence="1">
    <location>
        <begin position="1"/>
        <end position="20"/>
    </location>
</feature>
<evidence type="ECO:0000256" key="1">
    <source>
        <dbReference type="SAM" id="MobiDB-lite"/>
    </source>
</evidence>
<gene>
    <name evidence="3" type="ORF">B0J15DRAFT_464328</name>
</gene>
<dbReference type="OrthoDB" id="4898535at2759"/>
<dbReference type="AlphaFoldDB" id="A0A9P9HW40"/>
<feature type="transmembrane region" description="Helical" evidence="2">
    <location>
        <begin position="542"/>
        <end position="560"/>
    </location>
</feature>
<sequence length="585" mass="65030">MRDSDSHDDHDDHSKHLDHNDYDDYYDHHNGWIETVEDAQLREIVSFIDNTFAGDNIVDFLKLDCADGSEEDPTFSVAMPFLNSEDWEASKDSNNKIARLREIHKGVGEPEATTLLLSQTLDESLCVTSNESSPLNYDQVVRRYYDRCRTERRTKLAAPSGSRGPETSDEIKPRILMVSPLRLWKVGRDVVVTAFPSSWEESRDFDFTPLGHVYQSVMKTRPASGMQLAWEIMASLVAVMDGPTYAGLHESLLTIFEAETSAQAQKQLQIYQSFHHYLNLRILPSLNPGPRPGGAIDPSTAIKIIEDEMDCFRIAMDIRDELAMISSVISGQERVMERVTKFTMKKAPRTIDQATAPAAGDTDAMKDAPEATKDQSYVITDKSSGLNLVIAMWKLRISKIDKRAQMVEKALGHLLGLKLEVSNLLETEDSKKHLKSSQDLLKSNQGVLKSIEALQKGSRAIQKSSEALLRSNTKLLESIDNLQRSSKDLQDKADKQSGYLFAFTMVTVIFAPLSFVASFLAIPSRDFPQDGGVSWSQGQIGGGFAISLAVTIVLAMLIIFKDKYSTKGSKKVKQLGGMVNVGPGV</sequence>
<proteinExistence type="predicted"/>
<feature type="transmembrane region" description="Helical" evidence="2">
    <location>
        <begin position="499"/>
        <end position="522"/>
    </location>
</feature>
<name>A0A9P9HW40_FUSSL</name>
<accession>A0A9P9HW40</accession>
<keyword evidence="2" id="KW-0472">Membrane</keyword>
<dbReference type="EMBL" id="JAGTJS010000007">
    <property type="protein sequence ID" value="KAH7264437.1"/>
    <property type="molecule type" value="Genomic_DNA"/>
</dbReference>
<keyword evidence="2" id="KW-0812">Transmembrane</keyword>
<dbReference type="Proteomes" id="UP000736672">
    <property type="component" value="Unassembled WGS sequence"/>
</dbReference>
<dbReference type="Pfam" id="PF01544">
    <property type="entry name" value="CorA"/>
    <property type="match status" value="1"/>
</dbReference>
<dbReference type="GO" id="GO:0016020">
    <property type="term" value="C:membrane"/>
    <property type="evidence" value="ECO:0007669"/>
    <property type="project" value="InterPro"/>
</dbReference>
<comment type="caution">
    <text evidence="3">The sequence shown here is derived from an EMBL/GenBank/DDBJ whole genome shotgun (WGS) entry which is preliminary data.</text>
</comment>
<organism evidence="3 4">
    <name type="scientific">Fusarium solani</name>
    <name type="common">Filamentous fungus</name>
    <dbReference type="NCBI Taxonomy" id="169388"/>
    <lineage>
        <taxon>Eukaryota</taxon>
        <taxon>Fungi</taxon>
        <taxon>Dikarya</taxon>
        <taxon>Ascomycota</taxon>
        <taxon>Pezizomycotina</taxon>
        <taxon>Sordariomycetes</taxon>
        <taxon>Hypocreomycetidae</taxon>
        <taxon>Hypocreales</taxon>
        <taxon>Nectriaceae</taxon>
        <taxon>Fusarium</taxon>
        <taxon>Fusarium solani species complex</taxon>
    </lineage>
</organism>
<evidence type="ECO:0000313" key="4">
    <source>
        <dbReference type="Proteomes" id="UP000736672"/>
    </source>
</evidence>
<keyword evidence="2" id="KW-1133">Transmembrane helix</keyword>
<reference evidence="3" key="1">
    <citation type="journal article" date="2021" name="Nat. Commun.">
        <title>Genetic determinants of endophytism in the Arabidopsis root mycobiome.</title>
        <authorList>
            <person name="Mesny F."/>
            <person name="Miyauchi S."/>
            <person name="Thiergart T."/>
            <person name="Pickel B."/>
            <person name="Atanasova L."/>
            <person name="Karlsson M."/>
            <person name="Huettel B."/>
            <person name="Barry K.W."/>
            <person name="Haridas S."/>
            <person name="Chen C."/>
            <person name="Bauer D."/>
            <person name="Andreopoulos W."/>
            <person name="Pangilinan J."/>
            <person name="LaButti K."/>
            <person name="Riley R."/>
            <person name="Lipzen A."/>
            <person name="Clum A."/>
            <person name="Drula E."/>
            <person name="Henrissat B."/>
            <person name="Kohler A."/>
            <person name="Grigoriev I.V."/>
            <person name="Martin F.M."/>
            <person name="Hacquard S."/>
        </authorList>
    </citation>
    <scope>NUCLEOTIDE SEQUENCE</scope>
    <source>
        <strain evidence="3">FSSC 5 MPI-SDFR-AT-0091</strain>
    </source>
</reference>
<keyword evidence="4" id="KW-1185">Reference proteome</keyword>
<dbReference type="InterPro" id="IPR002523">
    <property type="entry name" value="MgTranspt_CorA/ZnTranspt_ZntB"/>
</dbReference>
<protein>
    <submittedName>
        <fullName evidence="3">Uncharacterized protein</fullName>
    </submittedName>
</protein>